<evidence type="ECO:0000256" key="8">
    <source>
        <dbReference type="ARBA" id="ARBA00032024"/>
    </source>
</evidence>
<dbReference type="PANTHER" id="PTHR21708:SF26">
    <property type="entry name" value="2-DEHYDROPANTOATE 2-REDUCTASE"/>
    <property type="match status" value="1"/>
</dbReference>
<evidence type="ECO:0000259" key="11">
    <source>
        <dbReference type="Pfam" id="PF02558"/>
    </source>
</evidence>
<dbReference type="Proteomes" id="UP000177583">
    <property type="component" value="Unassembled WGS sequence"/>
</dbReference>
<dbReference type="SUPFAM" id="SSF51735">
    <property type="entry name" value="NAD(P)-binding Rossmann-fold domains"/>
    <property type="match status" value="1"/>
</dbReference>
<accession>A0A1F6GSE0</accession>
<name>A0A1F6GSE0_9PROT</name>
<dbReference type="EMBL" id="MFNF01000040">
    <property type="protein sequence ID" value="OGH01034.1"/>
    <property type="molecule type" value="Genomic_DNA"/>
</dbReference>
<evidence type="ECO:0000259" key="12">
    <source>
        <dbReference type="Pfam" id="PF08546"/>
    </source>
</evidence>
<sequence length="305" mass="33670">MIYGVGTVGIHFGGKLAKAGFEVTFVDKPERAEGLNQSGLLVQALSGSFELNPVVRSDLEGIGPQDFILICVKAIHTYEIALNLLPVIKPSTALLSFQNGLENENILAELLGPNLVLGTVLHFHGRLEEGYRSVQDSPAHVVFGERDHQPSGREEWLSEIFSKADIDHVISHNINQKIWEHFLWNSAFSSIGALTGSTVQQILEHQPMLPTLELMMHEAMQVANAEGVEVSQAAIEEMNKTQVKYSHIKSPMLQDMEAGRQPELEPMLGVLLKKAQRKGIFLPVNTAVYNLLSLTCTHFGGEEEE</sequence>
<feature type="domain" description="Ketopantoate reductase C-terminal" evidence="12">
    <location>
        <begin position="173"/>
        <end position="293"/>
    </location>
</feature>
<feature type="domain" description="Ketopantoate reductase N-terminal" evidence="11">
    <location>
        <begin position="2"/>
        <end position="146"/>
    </location>
</feature>
<evidence type="ECO:0000256" key="3">
    <source>
        <dbReference type="ARBA" id="ARBA00013014"/>
    </source>
</evidence>
<evidence type="ECO:0000256" key="5">
    <source>
        <dbReference type="ARBA" id="ARBA00022655"/>
    </source>
</evidence>
<dbReference type="Gene3D" id="1.10.1040.10">
    <property type="entry name" value="N-(1-d-carboxylethyl)-l-norvaline Dehydrogenase, domain 2"/>
    <property type="match status" value="1"/>
</dbReference>
<proteinExistence type="inferred from homology"/>
<dbReference type="InterPro" id="IPR013328">
    <property type="entry name" value="6PGD_dom2"/>
</dbReference>
<dbReference type="Gene3D" id="3.40.50.720">
    <property type="entry name" value="NAD(P)-binding Rossmann-like Domain"/>
    <property type="match status" value="1"/>
</dbReference>
<dbReference type="Pfam" id="PF02558">
    <property type="entry name" value="ApbA"/>
    <property type="match status" value="1"/>
</dbReference>
<dbReference type="InterPro" id="IPR013332">
    <property type="entry name" value="KPR_N"/>
</dbReference>
<dbReference type="FunFam" id="1.10.1040.10:FF:000017">
    <property type="entry name" value="2-dehydropantoate 2-reductase"/>
    <property type="match status" value="1"/>
</dbReference>
<keyword evidence="7 10" id="KW-0560">Oxidoreductase</keyword>
<dbReference type="InterPro" id="IPR008927">
    <property type="entry name" value="6-PGluconate_DH-like_C_sf"/>
</dbReference>
<dbReference type="Pfam" id="PF08546">
    <property type="entry name" value="ApbA_C"/>
    <property type="match status" value="1"/>
</dbReference>
<evidence type="ECO:0000313" key="13">
    <source>
        <dbReference type="EMBL" id="OGH01034.1"/>
    </source>
</evidence>
<comment type="pathway">
    <text evidence="1 10">Cofactor biosynthesis; (R)-pantothenate biosynthesis; (R)-pantoate from 3-methyl-2-oxobutanoate: step 2/2.</text>
</comment>
<evidence type="ECO:0000256" key="2">
    <source>
        <dbReference type="ARBA" id="ARBA00007870"/>
    </source>
</evidence>
<dbReference type="PANTHER" id="PTHR21708">
    <property type="entry name" value="PROBABLE 2-DEHYDROPANTOATE 2-REDUCTASE"/>
    <property type="match status" value="1"/>
</dbReference>
<evidence type="ECO:0000256" key="1">
    <source>
        <dbReference type="ARBA" id="ARBA00004994"/>
    </source>
</evidence>
<comment type="caution">
    <text evidence="13">The sequence shown here is derived from an EMBL/GenBank/DDBJ whole genome shotgun (WGS) entry which is preliminary data.</text>
</comment>
<comment type="function">
    <text evidence="10">Catalyzes the NADPH-dependent reduction of ketopantoate into pantoic acid.</text>
</comment>
<dbReference type="AlphaFoldDB" id="A0A1F6GSE0"/>
<dbReference type="GO" id="GO:0005737">
    <property type="term" value="C:cytoplasm"/>
    <property type="evidence" value="ECO:0007669"/>
    <property type="project" value="TreeGrafter"/>
</dbReference>
<evidence type="ECO:0000256" key="9">
    <source>
        <dbReference type="ARBA" id="ARBA00048793"/>
    </source>
</evidence>
<reference evidence="13 14" key="1">
    <citation type="journal article" date="2016" name="Nat. Commun.">
        <title>Thousands of microbial genomes shed light on interconnected biogeochemical processes in an aquifer system.</title>
        <authorList>
            <person name="Anantharaman K."/>
            <person name="Brown C.T."/>
            <person name="Hug L.A."/>
            <person name="Sharon I."/>
            <person name="Castelle C.J."/>
            <person name="Probst A.J."/>
            <person name="Thomas B.C."/>
            <person name="Singh A."/>
            <person name="Wilkins M.J."/>
            <person name="Karaoz U."/>
            <person name="Brodie E.L."/>
            <person name="Williams K.H."/>
            <person name="Hubbard S.S."/>
            <person name="Banfield J.F."/>
        </authorList>
    </citation>
    <scope>NUCLEOTIDE SEQUENCE [LARGE SCALE GENOMIC DNA]</scope>
</reference>
<comment type="similarity">
    <text evidence="2 10">Belongs to the ketopantoate reductase family.</text>
</comment>
<keyword evidence="6 10" id="KW-0521">NADP</keyword>
<dbReference type="GO" id="GO:0015940">
    <property type="term" value="P:pantothenate biosynthetic process"/>
    <property type="evidence" value="ECO:0007669"/>
    <property type="project" value="UniProtKB-UniPathway"/>
</dbReference>
<keyword evidence="5 10" id="KW-0566">Pantothenate biosynthesis</keyword>
<evidence type="ECO:0000256" key="10">
    <source>
        <dbReference type="RuleBase" id="RU362068"/>
    </source>
</evidence>
<dbReference type="InterPro" id="IPR036291">
    <property type="entry name" value="NAD(P)-bd_dom_sf"/>
</dbReference>
<protein>
    <recommendedName>
        <fullName evidence="4 10">2-dehydropantoate 2-reductase</fullName>
        <ecNumber evidence="3 10">1.1.1.169</ecNumber>
    </recommendedName>
    <alternativeName>
        <fullName evidence="8 10">Ketopantoate reductase</fullName>
    </alternativeName>
</protein>
<dbReference type="EC" id="1.1.1.169" evidence="3 10"/>
<evidence type="ECO:0000256" key="6">
    <source>
        <dbReference type="ARBA" id="ARBA00022857"/>
    </source>
</evidence>
<evidence type="ECO:0000313" key="14">
    <source>
        <dbReference type="Proteomes" id="UP000177583"/>
    </source>
</evidence>
<dbReference type="GO" id="GO:0008677">
    <property type="term" value="F:2-dehydropantoate 2-reductase activity"/>
    <property type="evidence" value="ECO:0007669"/>
    <property type="project" value="UniProtKB-EC"/>
</dbReference>
<gene>
    <name evidence="13" type="ORF">A2557_00345</name>
</gene>
<evidence type="ECO:0000256" key="4">
    <source>
        <dbReference type="ARBA" id="ARBA00019465"/>
    </source>
</evidence>
<comment type="catalytic activity">
    <reaction evidence="9 10">
        <text>(R)-pantoate + NADP(+) = 2-dehydropantoate + NADPH + H(+)</text>
        <dbReference type="Rhea" id="RHEA:16233"/>
        <dbReference type="ChEBI" id="CHEBI:11561"/>
        <dbReference type="ChEBI" id="CHEBI:15378"/>
        <dbReference type="ChEBI" id="CHEBI:15980"/>
        <dbReference type="ChEBI" id="CHEBI:57783"/>
        <dbReference type="ChEBI" id="CHEBI:58349"/>
        <dbReference type="EC" id="1.1.1.169"/>
    </reaction>
</comment>
<dbReference type="NCBIfam" id="TIGR00745">
    <property type="entry name" value="apbA_panE"/>
    <property type="match status" value="1"/>
</dbReference>
<dbReference type="InterPro" id="IPR051402">
    <property type="entry name" value="KPR-Related"/>
</dbReference>
<dbReference type="UniPathway" id="UPA00028">
    <property type="reaction ID" value="UER00004"/>
</dbReference>
<organism evidence="13 14">
    <name type="scientific">Candidatus Lambdaproteobacteria bacterium RIFOXYD2_FULL_56_26</name>
    <dbReference type="NCBI Taxonomy" id="1817773"/>
    <lineage>
        <taxon>Bacteria</taxon>
        <taxon>Pseudomonadati</taxon>
        <taxon>Pseudomonadota</taxon>
        <taxon>Candidatus Lambdaproteobacteria</taxon>
    </lineage>
</organism>
<evidence type="ECO:0000256" key="7">
    <source>
        <dbReference type="ARBA" id="ARBA00023002"/>
    </source>
</evidence>
<dbReference type="SUPFAM" id="SSF48179">
    <property type="entry name" value="6-phosphogluconate dehydrogenase C-terminal domain-like"/>
    <property type="match status" value="1"/>
</dbReference>
<dbReference type="InterPro" id="IPR013752">
    <property type="entry name" value="KPA_reductase"/>
</dbReference>
<dbReference type="InterPro" id="IPR003710">
    <property type="entry name" value="ApbA"/>
</dbReference>